<reference evidence="1 2" key="1">
    <citation type="journal article" date="2007" name="Appl. Environ. Microbiol.">
        <title>Genome sequence of the cellulolytic gliding bacterium Cytophaga hutchinsonii.</title>
        <authorList>
            <person name="Xie G."/>
            <person name="Bruce D.C."/>
            <person name="Challacombe J.F."/>
            <person name="Chertkov O."/>
            <person name="Detter J.C."/>
            <person name="Gilna P."/>
            <person name="Han C.S."/>
            <person name="Lucas S."/>
            <person name="Misra M."/>
            <person name="Myers G.L."/>
            <person name="Richardson P."/>
            <person name="Tapia R."/>
            <person name="Thayer N."/>
            <person name="Thompson L.S."/>
            <person name="Brettin T.S."/>
            <person name="Henrissat B."/>
            <person name="Wilson D.B."/>
            <person name="McBride M.J."/>
        </authorList>
    </citation>
    <scope>NUCLEOTIDE SEQUENCE [LARGE SCALE GENOMIC DNA]</scope>
    <source>
        <strain evidence="2">ATCC 33406 / DSM 1761 / CIP 103989 / NBRC 15051 / NCIMB 9469 / D465</strain>
    </source>
</reference>
<dbReference type="EMBL" id="CP000383">
    <property type="protein sequence ID" value="ABG59802.1"/>
    <property type="molecule type" value="Genomic_DNA"/>
</dbReference>
<name>A0A6N4STV1_CYTH3</name>
<protein>
    <submittedName>
        <fullName evidence="1">Uncharacterized protein</fullName>
    </submittedName>
</protein>
<keyword evidence="2" id="KW-1185">Reference proteome</keyword>
<dbReference type="KEGG" id="chu:CHU_2549"/>
<gene>
    <name evidence="1" type="ordered locus">CHU_2549</name>
</gene>
<evidence type="ECO:0000313" key="2">
    <source>
        <dbReference type="Proteomes" id="UP000001822"/>
    </source>
</evidence>
<proteinExistence type="predicted"/>
<dbReference type="Proteomes" id="UP000001822">
    <property type="component" value="Chromosome"/>
</dbReference>
<evidence type="ECO:0000313" key="1">
    <source>
        <dbReference type="EMBL" id="ABG59802.1"/>
    </source>
</evidence>
<organism evidence="1 2">
    <name type="scientific">Cytophaga hutchinsonii (strain ATCC 33406 / DSM 1761 / CIP 103989 / NBRC 15051 / NCIMB 9469 / D465)</name>
    <dbReference type="NCBI Taxonomy" id="269798"/>
    <lineage>
        <taxon>Bacteria</taxon>
        <taxon>Pseudomonadati</taxon>
        <taxon>Bacteroidota</taxon>
        <taxon>Cytophagia</taxon>
        <taxon>Cytophagales</taxon>
        <taxon>Cytophagaceae</taxon>
        <taxon>Cytophaga</taxon>
    </lineage>
</organism>
<dbReference type="AlphaFoldDB" id="A0A6N4STV1"/>
<accession>A0A6N4STV1</accession>
<sequence length="281" mass="33100">MPFLQYRFSNKQLTNLTMRLIYFFLLTALLPISVSAQNKLVMKKYYNYTYIVEQSTNHNVNTSYDTILTHVNQISLPFFISSDESENKYLAYYIHNQGLDSDTFNMNTLNATWISTLENKKPSLTKIYYTKNILSKDILSIMFYKNEYDCCQNSTRLSRQFNYAFTLDCNTNKVLLLKDVVDTAVFKKEYISILSSVQKDISNPDFYKEFISTIKLDDILTEHILLNHTGILFYLPVKMDTNKLKEYGFSIEYKTHAKMILPYIKKYTNNYPPKSYIIDVE</sequence>